<dbReference type="AlphaFoldDB" id="A0A5Q2VAV5"/>
<dbReference type="Proteomes" id="UP000381260">
    <property type="component" value="Chromosome"/>
</dbReference>
<dbReference type="InterPro" id="IPR045397">
    <property type="entry name" value="TumE-like"/>
</dbReference>
<sequence length="98" mass="11338">MPATLVMKRRIWLDTSSLLSLVVWDVTPPVRGSSHRYKYRLAYVVKDECLLRYDNEAGKGDHKHLGIAEIPIEFIDINKLVDDFVTEVNQLRRPKCAL</sequence>
<dbReference type="EMBL" id="CP045913">
    <property type="protein sequence ID" value="QGH61508.1"/>
    <property type="molecule type" value="Genomic_DNA"/>
</dbReference>
<organism evidence="1 2">
    <name type="scientific">Serratia proteamaculans</name>
    <dbReference type="NCBI Taxonomy" id="28151"/>
    <lineage>
        <taxon>Bacteria</taxon>
        <taxon>Pseudomonadati</taxon>
        <taxon>Pseudomonadota</taxon>
        <taxon>Gammaproteobacteria</taxon>
        <taxon>Enterobacterales</taxon>
        <taxon>Yersiniaceae</taxon>
        <taxon>Serratia</taxon>
    </lineage>
</organism>
<evidence type="ECO:0000313" key="1">
    <source>
        <dbReference type="EMBL" id="QGH61508.1"/>
    </source>
</evidence>
<proteinExistence type="predicted"/>
<reference evidence="1 2" key="1">
    <citation type="submission" date="2019-11" db="EMBL/GenBank/DDBJ databases">
        <title>The Phosphoenolpyruvate Phosphotransferase System Regulates Serratia proteamaculans 336X Biofilm Formation and Wheat Roots colonization.</title>
        <authorList>
            <person name="Liu F."/>
        </authorList>
    </citation>
    <scope>NUCLEOTIDE SEQUENCE [LARGE SCALE GENOMIC DNA]</scope>
    <source>
        <strain evidence="1 2">336X</strain>
    </source>
</reference>
<name>A0A5Q2VAV5_SERPR</name>
<dbReference type="Pfam" id="PF20126">
    <property type="entry name" value="TumE"/>
    <property type="match status" value="1"/>
</dbReference>
<evidence type="ECO:0000313" key="2">
    <source>
        <dbReference type="Proteomes" id="UP000381260"/>
    </source>
</evidence>
<dbReference type="RefSeq" id="WP_153858666.1">
    <property type="nucleotide sequence ID" value="NZ_CP045913.1"/>
</dbReference>
<accession>A0A5Q2VAV5</accession>
<gene>
    <name evidence="1" type="ORF">GHV41_11990</name>
</gene>
<protein>
    <submittedName>
        <fullName evidence="1">Uncharacterized protein</fullName>
    </submittedName>
</protein>